<name>A0A1M6CZD0_9FIRM</name>
<keyword evidence="1" id="KW-1133">Transmembrane helix</keyword>
<reference evidence="2 3" key="1">
    <citation type="submission" date="2016-11" db="EMBL/GenBank/DDBJ databases">
        <authorList>
            <person name="Jaros S."/>
            <person name="Januszkiewicz K."/>
            <person name="Wedrychowicz H."/>
        </authorList>
    </citation>
    <scope>NUCLEOTIDE SEQUENCE [LARGE SCALE GENOMIC DNA]</scope>
    <source>
        <strain evidence="2 3">DSM 19022</strain>
    </source>
</reference>
<evidence type="ECO:0000313" key="3">
    <source>
        <dbReference type="Proteomes" id="UP000184442"/>
    </source>
</evidence>
<keyword evidence="1" id="KW-0472">Membrane</keyword>
<evidence type="ECO:0000256" key="1">
    <source>
        <dbReference type="SAM" id="Phobius"/>
    </source>
</evidence>
<dbReference type="EMBL" id="FQZS01000006">
    <property type="protein sequence ID" value="SHI66329.1"/>
    <property type="molecule type" value="Genomic_DNA"/>
</dbReference>
<dbReference type="AlphaFoldDB" id="A0A1M6CZD0"/>
<dbReference type="RefSeq" id="WP_073025080.1">
    <property type="nucleotide sequence ID" value="NZ_FQZS01000006.1"/>
</dbReference>
<proteinExistence type="predicted"/>
<protein>
    <recommendedName>
        <fullName evidence="4">DUF4179 domain-containing protein</fullName>
    </recommendedName>
</protein>
<organism evidence="2 3">
    <name type="scientific">Lutispora thermophila DSM 19022</name>
    <dbReference type="NCBI Taxonomy" id="1122184"/>
    <lineage>
        <taxon>Bacteria</taxon>
        <taxon>Bacillati</taxon>
        <taxon>Bacillota</taxon>
        <taxon>Clostridia</taxon>
        <taxon>Lutisporales</taxon>
        <taxon>Lutisporaceae</taxon>
        <taxon>Lutispora</taxon>
    </lineage>
</organism>
<evidence type="ECO:0000313" key="2">
    <source>
        <dbReference type="EMBL" id="SHI66329.1"/>
    </source>
</evidence>
<keyword evidence="3" id="KW-1185">Reference proteome</keyword>
<evidence type="ECO:0008006" key="4">
    <source>
        <dbReference type="Google" id="ProtNLM"/>
    </source>
</evidence>
<gene>
    <name evidence="2" type="ORF">SAMN02745176_00935</name>
</gene>
<dbReference type="Proteomes" id="UP000184442">
    <property type="component" value="Unassembled WGS sequence"/>
</dbReference>
<dbReference type="STRING" id="1122184.SAMN02745176_00935"/>
<accession>A0A1M6CZD0</accession>
<keyword evidence="1" id="KW-0812">Transmembrane</keyword>
<dbReference type="OrthoDB" id="1705981at2"/>
<sequence>MNKYEEIDQLLKQALSSTDEPSEALNQEIKYRIKESKTMKPVRKRITVALVAAVIFIMSGSAFAAWKLLTPKQVAENLGDKTLAKAFDSENAVHINKSITSGDYTFTLLGITSGKNLSDFKNSARDIQPDRTYVVVSIERKDGSPIPKMSDENYNEPSFLVSPLIKGQKPWLVNIFTMNGGAYQSVVDGVIYTITECDSIEMFADRGVYLYVGAGGFINNETVSYNEETGEITLNPNNKEASALFELPLDAKKADHEKAEQYLKEVLNPVPKSRTSSEALMNTDNDFADVTVIPESIKEVTYNNNGLACYEYNGIKMEVSLDFLFKDGETGTWKTVGVDEDDMEQAVIQFFKDENGVVIGRTAKKAKKQ</sequence>
<feature type="transmembrane region" description="Helical" evidence="1">
    <location>
        <begin position="46"/>
        <end position="66"/>
    </location>
</feature>